<evidence type="ECO:0000313" key="1">
    <source>
        <dbReference type="EMBL" id="KAJ9069783.1"/>
    </source>
</evidence>
<organism evidence="1 2">
    <name type="scientific">Entomophthora muscae</name>
    <dbReference type="NCBI Taxonomy" id="34485"/>
    <lineage>
        <taxon>Eukaryota</taxon>
        <taxon>Fungi</taxon>
        <taxon>Fungi incertae sedis</taxon>
        <taxon>Zoopagomycota</taxon>
        <taxon>Entomophthoromycotina</taxon>
        <taxon>Entomophthoromycetes</taxon>
        <taxon>Entomophthorales</taxon>
        <taxon>Entomophthoraceae</taxon>
        <taxon>Entomophthora</taxon>
    </lineage>
</organism>
<gene>
    <name evidence="1" type="ORF">DSO57_1015087</name>
</gene>
<accession>A0ACC2T5A1</accession>
<keyword evidence="2" id="KW-1185">Reference proteome</keyword>
<proteinExistence type="predicted"/>
<sequence length="138" mass="14965">MRATGILSFTLIGLGLSQGDIGIQYGGEFGVGREVSAYDNKDGASYSDSIECNGHRRQEFADSAGREVGANVAIAPPFGDSVNVGMGAGYRLERFLLMEDFDGVFVIQNKVKLYMDLNGREREIVIDAGLPYIYLPCV</sequence>
<dbReference type="Proteomes" id="UP001165960">
    <property type="component" value="Unassembled WGS sequence"/>
</dbReference>
<evidence type="ECO:0000313" key="2">
    <source>
        <dbReference type="Proteomes" id="UP001165960"/>
    </source>
</evidence>
<dbReference type="EMBL" id="QTSX02003609">
    <property type="protein sequence ID" value="KAJ9069783.1"/>
    <property type="molecule type" value="Genomic_DNA"/>
</dbReference>
<comment type="caution">
    <text evidence="1">The sequence shown here is derived from an EMBL/GenBank/DDBJ whole genome shotgun (WGS) entry which is preliminary data.</text>
</comment>
<protein>
    <submittedName>
        <fullName evidence="1">Uncharacterized protein</fullName>
    </submittedName>
</protein>
<name>A0ACC2T5A1_9FUNG</name>
<reference evidence="1" key="1">
    <citation type="submission" date="2022-04" db="EMBL/GenBank/DDBJ databases">
        <title>Genome of the entomopathogenic fungus Entomophthora muscae.</title>
        <authorList>
            <person name="Elya C."/>
            <person name="Lovett B.R."/>
            <person name="Lee E."/>
            <person name="Macias A.M."/>
            <person name="Hajek A.E."/>
            <person name="De Bivort B.L."/>
            <person name="Kasson M.T."/>
            <person name="De Fine Licht H.H."/>
            <person name="Stajich J.E."/>
        </authorList>
    </citation>
    <scope>NUCLEOTIDE SEQUENCE</scope>
    <source>
        <strain evidence="1">Berkeley</strain>
    </source>
</reference>